<comment type="similarity">
    <text evidence="2">Belongs to the major facilitator superfamily. Sugar transporter (TC 2.A.1.1) family.</text>
</comment>
<evidence type="ECO:0000256" key="15">
    <source>
        <dbReference type="ARBA" id="ARBA00023303"/>
    </source>
</evidence>
<feature type="transmembrane region" description="Helical" evidence="19">
    <location>
        <begin position="2742"/>
        <end position="2766"/>
    </location>
</feature>
<feature type="compositionally biased region" description="Polar residues" evidence="18">
    <location>
        <begin position="2870"/>
        <end position="2879"/>
    </location>
</feature>
<feature type="transmembrane region" description="Helical" evidence="19">
    <location>
        <begin position="1374"/>
        <end position="1395"/>
    </location>
</feature>
<evidence type="ECO:0000259" key="20">
    <source>
        <dbReference type="PROSITE" id="PS50222"/>
    </source>
</evidence>
<feature type="transmembrane region" description="Helical" evidence="19">
    <location>
        <begin position="1297"/>
        <end position="1314"/>
    </location>
</feature>
<dbReference type="PANTHER" id="PTHR45628">
    <property type="entry name" value="VOLTAGE-DEPENDENT CALCIUM CHANNEL TYPE A SUBUNIT ALPHA-1"/>
    <property type="match status" value="1"/>
</dbReference>
<feature type="transmembrane region" description="Helical" evidence="19">
    <location>
        <begin position="2482"/>
        <end position="2499"/>
    </location>
</feature>
<gene>
    <name evidence="22" type="ORF">BDA99DRAFT_538416</name>
</gene>
<dbReference type="InterPro" id="IPR027359">
    <property type="entry name" value="Volt_channel_dom_sf"/>
</dbReference>
<reference evidence="22" key="2">
    <citation type="submission" date="2023-02" db="EMBL/GenBank/DDBJ databases">
        <authorList>
            <consortium name="DOE Joint Genome Institute"/>
            <person name="Mondo S.J."/>
            <person name="Chang Y."/>
            <person name="Wang Y."/>
            <person name="Ahrendt S."/>
            <person name="Andreopoulos W."/>
            <person name="Barry K."/>
            <person name="Beard J."/>
            <person name="Benny G.L."/>
            <person name="Blankenship S."/>
            <person name="Bonito G."/>
            <person name="Cuomo C."/>
            <person name="Desiro A."/>
            <person name="Gervers K.A."/>
            <person name="Hundley H."/>
            <person name="Kuo A."/>
            <person name="LaButti K."/>
            <person name="Lang B.F."/>
            <person name="Lipzen A."/>
            <person name="O'Donnell K."/>
            <person name="Pangilinan J."/>
            <person name="Reynolds N."/>
            <person name="Sandor L."/>
            <person name="Smith M.W."/>
            <person name="Tsang A."/>
            <person name="Grigoriev I.V."/>
            <person name="Stajich J.E."/>
            <person name="Spatafora J.W."/>
        </authorList>
    </citation>
    <scope>NUCLEOTIDE SEQUENCE</scope>
    <source>
        <strain evidence="22">RSA 2281</strain>
    </source>
</reference>
<feature type="transmembrane region" description="Helical" evidence="19">
    <location>
        <begin position="2701"/>
        <end position="2722"/>
    </location>
</feature>
<feature type="compositionally biased region" description="Basic residues" evidence="18">
    <location>
        <begin position="208"/>
        <end position="217"/>
    </location>
</feature>
<feature type="transmembrane region" description="Helical" evidence="19">
    <location>
        <begin position="954"/>
        <end position="977"/>
    </location>
</feature>
<evidence type="ECO:0000256" key="13">
    <source>
        <dbReference type="ARBA" id="ARBA00023136"/>
    </source>
</evidence>
<keyword evidence="3" id="KW-0813">Transport</keyword>
<evidence type="ECO:0000259" key="21">
    <source>
        <dbReference type="PROSITE" id="PS50850"/>
    </source>
</evidence>
<proteinExistence type="inferred from homology"/>
<dbReference type="SUPFAM" id="SSF103473">
    <property type="entry name" value="MFS general substrate transporter"/>
    <property type="match status" value="1"/>
</dbReference>
<evidence type="ECO:0000313" key="22">
    <source>
        <dbReference type="EMBL" id="KAI9259454.1"/>
    </source>
</evidence>
<evidence type="ECO:0000256" key="19">
    <source>
        <dbReference type="SAM" id="Phobius"/>
    </source>
</evidence>
<feature type="transmembrane region" description="Helical" evidence="19">
    <location>
        <begin position="2404"/>
        <end position="2423"/>
    </location>
</feature>
<dbReference type="InterPro" id="IPR003663">
    <property type="entry name" value="Sugar/inositol_transpt"/>
</dbReference>
<feature type="transmembrane region" description="Helical" evidence="19">
    <location>
        <begin position="2353"/>
        <end position="2384"/>
    </location>
</feature>
<feature type="transmembrane region" description="Helical" evidence="19">
    <location>
        <begin position="1416"/>
        <end position="1444"/>
    </location>
</feature>
<feature type="transmembrane region" description="Helical" evidence="19">
    <location>
        <begin position="1844"/>
        <end position="1865"/>
    </location>
</feature>
<evidence type="ECO:0000256" key="12">
    <source>
        <dbReference type="ARBA" id="ARBA00023065"/>
    </source>
</evidence>
<feature type="transmembrane region" description="Helical" evidence="19">
    <location>
        <begin position="674"/>
        <end position="693"/>
    </location>
</feature>
<name>A0AAD5PCM3_9FUNG</name>
<keyword evidence="15" id="KW-0407">Ion channel</keyword>
<keyword evidence="9" id="KW-0106">Calcium</keyword>
<feature type="transmembrane region" description="Helical" evidence="19">
    <location>
        <begin position="1659"/>
        <end position="1679"/>
    </location>
</feature>
<dbReference type="Gene3D" id="1.10.238.10">
    <property type="entry name" value="EF-hand"/>
    <property type="match status" value="1"/>
</dbReference>
<feature type="region of interest" description="Disordered" evidence="18">
    <location>
        <begin position="293"/>
        <end position="330"/>
    </location>
</feature>
<keyword evidence="10" id="KW-0851">Voltage-gated channel</keyword>
<comment type="caution">
    <text evidence="22">The sequence shown here is derived from an EMBL/GenBank/DDBJ whole genome shotgun (WGS) entry which is preliminary data.</text>
</comment>
<feature type="transmembrane region" description="Helical" evidence="19">
    <location>
        <begin position="2810"/>
        <end position="2828"/>
    </location>
</feature>
<dbReference type="InterPro" id="IPR005821">
    <property type="entry name" value="Ion_trans_dom"/>
</dbReference>
<dbReference type="InterPro" id="IPR002048">
    <property type="entry name" value="EF_hand_dom"/>
</dbReference>
<evidence type="ECO:0000256" key="10">
    <source>
        <dbReference type="ARBA" id="ARBA00022882"/>
    </source>
</evidence>
<keyword evidence="13 19" id="KW-0472">Membrane</keyword>
<dbReference type="InterPro" id="IPR020846">
    <property type="entry name" value="MFS_dom"/>
</dbReference>
<feature type="domain" description="Major facilitator superfamily (MFS) profile" evidence="21">
    <location>
        <begin position="2357"/>
        <end position="2832"/>
    </location>
</feature>
<feature type="transmembrane region" description="Helical" evidence="19">
    <location>
        <begin position="998"/>
        <end position="1031"/>
    </location>
</feature>
<keyword evidence="23" id="KW-1185">Reference proteome</keyword>
<dbReference type="SUPFAM" id="SSF81324">
    <property type="entry name" value="Voltage-gated potassium channels"/>
    <property type="match status" value="4"/>
</dbReference>
<feature type="transmembrane region" description="Helical" evidence="19">
    <location>
        <begin position="2631"/>
        <end position="2649"/>
    </location>
</feature>
<reference evidence="22" key="1">
    <citation type="journal article" date="2022" name="IScience">
        <title>Evolution of zygomycete secretomes and the origins of terrestrial fungal ecologies.</title>
        <authorList>
            <person name="Chang Y."/>
            <person name="Wang Y."/>
            <person name="Mondo S."/>
            <person name="Ahrendt S."/>
            <person name="Andreopoulos W."/>
            <person name="Barry K."/>
            <person name="Beard J."/>
            <person name="Benny G.L."/>
            <person name="Blankenship S."/>
            <person name="Bonito G."/>
            <person name="Cuomo C."/>
            <person name="Desiro A."/>
            <person name="Gervers K.A."/>
            <person name="Hundley H."/>
            <person name="Kuo A."/>
            <person name="LaButti K."/>
            <person name="Lang B.F."/>
            <person name="Lipzen A."/>
            <person name="O'Donnell K."/>
            <person name="Pangilinan J."/>
            <person name="Reynolds N."/>
            <person name="Sandor L."/>
            <person name="Smith M.E."/>
            <person name="Tsang A."/>
            <person name="Grigoriev I.V."/>
            <person name="Stajich J.E."/>
            <person name="Spatafora J.W."/>
        </authorList>
    </citation>
    <scope>NUCLEOTIDE SEQUENCE</scope>
    <source>
        <strain evidence="22">RSA 2281</strain>
    </source>
</reference>
<feature type="compositionally biased region" description="Polar residues" evidence="18">
    <location>
        <begin position="442"/>
        <end position="452"/>
    </location>
</feature>
<dbReference type="EMBL" id="JAIXMP010000017">
    <property type="protein sequence ID" value="KAI9259454.1"/>
    <property type="molecule type" value="Genomic_DNA"/>
</dbReference>
<keyword evidence="4" id="KW-1003">Cell membrane</keyword>
<dbReference type="Gene3D" id="1.20.120.350">
    <property type="entry name" value="Voltage-gated potassium channels. Chain C"/>
    <property type="match status" value="4"/>
</dbReference>
<evidence type="ECO:0000256" key="9">
    <source>
        <dbReference type="ARBA" id="ARBA00022837"/>
    </source>
</evidence>
<dbReference type="GO" id="GO:0098703">
    <property type="term" value="P:calcium ion import across plasma membrane"/>
    <property type="evidence" value="ECO:0007669"/>
    <property type="project" value="TreeGrafter"/>
</dbReference>
<dbReference type="FunFam" id="1.20.1250.20:FF:000134">
    <property type="entry name" value="MFS sugar transporter protein"/>
    <property type="match status" value="1"/>
</dbReference>
<feature type="transmembrane region" description="Helical" evidence="19">
    <location>
        <begin position="2547"/>
        <end position="2564"/>
    </location>
</feature>
<evidence type="ECO:0000256" key="8">
    <source>
        <dbReference type="ARBA" id="ARBA00022692"/>
    </source>
</evidence>
<dbReference type="PROSITE" id="PS50850">
    <property type="entry name" value="MFS"/>
    <property type="match status" value="1"/>
</dbReference>
<feature type="region of interest" description="Disordered" evidence="18">
    <location>
        <begin position="2860"/>
        <end position="2904"/>
    </location>
</feature>
<feature type="transmembrane region" description="Helical" evidence="19">
    <location>
        <begin position="806"/>
        <end position="828"/>
    </location>
</feature>
<feature type="compositionally biased region" description="Basic and acidic residues" evidence="18">
    <location>
        <begin position="2883"/>
        <end position="2904"/>
    </location>
</feature>
<protein>
    <recommendedName>
        <fullName evidence="17">Calcium-channel protein CCH1</fullName>
    </recommendedName>
</protein>
<evidence type="ECO:0000256" key="11">
    <source>
        <dbReference type="ARBA" id="ARBA00022989"/>
    </source>
</evidence>
<evidence type="ECO:0000256" key="2">
    <source>
        <dbReference type="ARBA" id="ARBA00010992"/>
    </source>
</evidence>
<feature type="transmembrane region" description="Helical" evidence="19">
    <location>
        <begin position="1751"/>
        <end position="1770"/>
    </location>
</feature>
<feature type="compositionally biased region" description="Pro residues" evidence="18">
    <location>
        <begin position="321"/>
        <end position="330"/>
    </location>
</feature>
<sequence>MPDPEDEPKSQLPPPAPNIEGGGSNNNNHSPHSQPPSPQPVPQITLTAANDNQPGPSTHSQNRQQKQKHQRQPSSPITSVSDQQLQSQPQSPNSLSPILNRPSNINSPPPLPLTRDLLQRKNKLDKFLHESNKKRRSSHSQSSSAHPPPSPIMTFGADSNILLDERVTAGLGISTPSQSTSQPPTPTFGTSGKDHDPLSNNNNATSNLRHRRHHHQARPSLMTSATAIMDGDNRANRKSPPPSPQEPPYKWNYDFDFKNLSPNISNNSVREPMMIYSALSTGASSNTASSVYNNTPSKKMSPSIDYDEKKHHHHHFQHHYPSPPSSLPPPYSQYSTTINPNDLIYRRRTSRKILKHVYDSAARVVNLRGCEQIDTLLEDNAMDQPKMSFNYHYRHQQQNSKSKHNKEEGGGADDNNHSQQPYDTMSAHNQQYRPSDLPSTPLEKQSTHSRTGSIFAESISRFDKRSLFSDLPSATRHDSRHTAPETIDQQALPEEQKQNIPRYQSSPLAGNSLYVLPPDNSFRFYIWNNILCSSLEAICKIIVYGFWIPPDYHQQQKIWTYRTASLISQRLFGRSLISAENSNDDIHGHDSEKRTTKNTTFHHRAYFSGFANTIDFLAIISYWIDLGMMVHHYPYCSLFKALSALRPLRLLSLFRGTATILRSLLVSWGMLKDVIGFVLFFTLLFALIGLVSFKGVFSRRCYAVDDITGEQTIVDPPLFCSGYYNDSTIMGAFNVKTGVHSYPGYGGYICTNNQICLEDQAHNPNFGFVNYDTIYFALLSVYTSMSLELWTELMYQNQDADSNASVLFYCLVVYVISFLLIFLIFAVITSGFSRVRAANRVSAFTGKKKKTRMLRSVRVDDEQDELIWQYDDPENADQRVNGTRMRLKRLIVKMVKNTAFMCVRSVHASEETLEMLDNAETAFTFLFAFEIVLRMIGTPGWMQFWASGRNKFDLFLVIVTCVIQLPMIQDSHAYKYLTIFQCMRQYRLFICIPRVRRLLSAALGTGESVIYVVAFLLLCTALCSPIFMQLFGGDFGFIEQDESELRCDTFWESYLTLIMLYTSETWTDFLYNAMYSQPHFSAVYAALITSLYFAFARYVMAGLYIAVILENFELDDEEIKQYQIRQFIQKRVSNGDDRLQNFINKTLGSLYVKSDKSMVQIPRLPTNLTASMDRNALVDLLVGYHESIFPNENHATVKAKKSPGFFGRLARRLKGGKKQKLEDERGRQPTSDSLLDDDDDNVDDYELVVEEENRRAKQADMPTLKSLLIFSSRSKLRRWCKMLAGSTADGRTERRNLFNWFIMACVVVSILLVIMDEPSARQMRQDTYRESAANAVDIGLSIVFVIEIIIRIIADGFLLPPNAYLRNPWNRLDFVVVALNFGAIFAGEGDFARALSTVRSLRVLRLIRYFGGVRDVFVDLFHAFPFMMDALLLVFLVMIFFSIYGVNILGGRMVACNDDEVSGRAECVGEFLNDVGTDGPIEILQPRAWAIPEGGLVSYDDFPIALAQLFSLSSTEGWIDSLFFAMSAPANADIQPQFDWTSSSVYHSIYYVVFMVISHGTLQLFVGVIIEKFKQRAGITTMTTGQRQYADLQRQLAEIKPTPKAQRPNSKIRSLCYSLVADKRGPFNKLIMSIVILNICVIATEFQNEPMWLTRMQDYMYIAFCGVYTAEVIIKYLGLGWAKWSKSKWNWYDAFIALSALVLTISRYATPDLWTLRIERYCLVLAAFRLGEGIDSLQTLYHTVRLALPNIVRVTAVFILVMCLFAMVFMELFGLTKFGLETGRHANFRDYGNALSLLVRITTGEAWNVVMMDNTVQPPNCVYSDNYLYTDCGSPGWAYFLFNLYYLICTHIFLNLFTATVISNFEYAYETRSRFTRLTKDDLRSFKYAWSVVDPSGSGYIQKGDVAKFLRLLDGRLKMTIYSNRYSIKNLQAVSKKGMPAPTSPRVDRSIEKTSGYTTGTDIITRMSFNLQAVNKRLSKLDPERLRERRRDYNLYYLEIIDAATSKGISFEDVRTIMSYRFVDAEDALTMALNKIGTNWCEFLRIVPLIKRLEKLDQLHKAYAAEKARGLFLMMAQRKRYLHDLWQKKNDDEMRKLGINTRSGLQLDTSAATLSPKGSLSAEKWRQRSPVPTIIIQDAPPSPRPNSDYIPSPASLTVPVSPMSNYSFETQYGSPFMAGGGDSLNVAIGTVSPQASPYPGNEHDENSILLNGALSPNTPYSPTIVRQNWRVIDGNSSMSSELAESLMDSLQRSHWSVICTLYLRWIFSATLRKTGITISLKFSGIYCVLSGFIFSFKLQRCNNIWEKVVFGSHTHYSSHTICFLVFDIIHACLESCGTVNLISTTPNKTMNLLMLLTITIACMGGLLMGYDVGVISGVLVMPTFAPHFGMEGDEQYQAQVKGDIVSMLQAGCCIGGLLINLFADPFGRKAGIMLSAVVFIVGSVVQVVAPTVGAMMAGRFVGGKIEFDGVTSSSRTHSTQQYVTMGVGAASNIVPVFVAEIAPKHLRGRMANLWQFMVVLGIMVSYWVDYACLKHMPESDKQWKTPLGLQIVPGGILLLGMGFLPESLRWLASRDRIDQLTTTLSRLRGLPEDHELIIQEVTEIHESILEERANKSNKWAELLQRSNIRRLIIGVMVGVCQQWTGTNAINYYAPQIFRQIGLTGETVDILATGIYGVVKVVFVFVFFFMVDHPFFGRRNSLLTGSVIMFISFFILGALIKYIEIDQAAVPPGVEAPVGGKGYVSMIMLYIFAIGYEISWGPLVFVICAEIYPTRIRAICMSITIAIFWAMNTVIAKVTPLMITNLTYKTYFFFGSTVFAMTVFTWLFIPETRNRSLEDMEPIFTGPAIVLRNKEAIRTKDKNNDKVTTPVKDTNSSTDGEQSDAERGQAVKDDAMVTHQERVEN</sequence>
<dbReference type="InterPro" id="IPR036259">
    <property type="entry name" value="MFS_trans_sf"/>
</dbReference>
<evidence type="ECO:0000256" key="6">
    <source>
        <dbReference type="ARBA" id="ARBA00022568"/>
    </source>
</evidence>
<dbReference type="FunFam" id="1.10.287.70:FF:000093">
    <property type="entry name" value="Calcium channel subunit Cch1"/>
    <property type="match status" value="1"/>
</dbReference>
<dbReference type="GO" id="GO:0005509">
    <property type="term" value="F:calcium ion binding"/>
    <property type="evidence" value="ECO:0007669"/>
    <property type="project" value="InterPro"/>
</dbReference>
<dbReference type="InterPro" id="IPR005828">
    <property type="entry name" value="MFS_sugar_transport-like"/>
</dbReference>
<feature type="compositionally biased region" description="Polar residues" evidence="18">
    <location>
        <begin position="417"/>
        <end position="433"/>
    </location>
</feature>
<feature type="transmembrane region" description="Helical" evidence="19">
    <location>
        <begin position="922"/>
        <end position="942"/>
    </location>
</feature>
<keyword evidence="8 19" id="KW-0812">Transmembrane</keyword>
<evidence type="ECO:0000256" key="5">
    <source>
        <dbReference type="ARBA" id="ARBA00022553"/>
    </source>
</evidence>
<feature type="domain" description="EF-hand" evidence="20">
    <location>
        <begin position="1881"/>
        <end position="1916"/>
    </location>
</feature>
<evidence type="ECO:0000256" key="7">
    <source>
        <dbReference type="ARBA" id="ARBA00022673"/>
    </source>
</evidence>
<organism evidence="22 23">
    <name type="scientific">Phascolomyces articulosus</name>
    <dbReference type="NCBI Taxonomy" id="60185"/>
    <lineage>
        <taxon>Eukaryota</taxon>
        <taxon>Fungi</taxon>
        <taxon>Fungi incertae sedis</taxon>
        <taxon>Mucoromycota</taxon>
        <taxon>Mucoromycotina</taxon>
        <taxon>Mucoromycetes</taxon>
        <taxon>Mucorales</taxon>
        <taxon>Lichtheimiaceae</taxon>
        <taxon>Phascolomyces</taxon>
    </lineage>
</organism>
<feature type="transmembrane region" description="Helical" evidence="19">
    <location>
        <begin position="1083"/>
        <end position="1109"/>
    </location>
</feature>
<dbReference type="InterPro" id="IPR050599">
    <property type="entry name" value="VDCC_alpha-1_subunit"/>
</dbReference>
<feature type="region of interest" description="Disordered" evidence="18">
    <location>
        <begin position="172"/>
        <end position="223"/>
    </location>
</feature>
<dbReference type="GO" id="GO:0008331">
    <property type="term" value="F:high voltage-gated calcium channel activity"/>
    <property type="evidence" value="ECO:0007669"/>
    <property type="project" value="TreeGrafter"/>
</dbReference>
<keyword evidence="11 19" id="KW-1133">Transmembrane helix</keyword>
<feature type="compositionally biased region" description="Low complexity" evidence="18">
    <location>
        <begin position="72"/>
        <end position="106"/>
    </location>
</feature>
<dbReference type="InterPro" id="IPR018247">
    <property type="entry name" value="EF_Hand_1_Ca_BS"/>
</dbReference>
<keyword evidence="6" id="KW-0109">Calcium transport</keyword>
<keyword evidence="14" id="KW-0325">Glycoprotein</keyword>
<evidence type="ECO:0000256" key="1">
    <source>
        <dbReference type="ARBA" id="ARBA00004651"/>
    </source>
</evidence>
<feature type="region of interest" description="Disordered" evidence="18">
    <location>
        <begin position="472"/>
        <end position="493"/>
    </location>
</feature>
<dbReference type="PROSITE" id="PS50222">
    <property type="entry name" value="EF_HAND_2"/>
    <property type="match status" value="1"/>
</dbReference>
<keyword evidence="7" id="KW-0107">Calcium channel</keyword>
<feature type="region of interest" description="Disordered" evidence="18">
    <location>
        <begin position="1216"/>
        <end position="1240"/>
    </location>
</feature>
<feature type="transmembrane region" description="Helical" evidence="19">
    <location>
        <begin position="2511"/>
        <end position="2527"/>
    </location>
</feature>
<dbReference type="Pfam" id="PF00520">
    <property type="entry name" value="Ion_trans"/>
    <property type="match status" value="4"/>
</dbReference>
<comment type="similarity">
    <text evidence="16">Belongs to the calcium channel alpha-1 subunit (TC 1.A.1.11) family.</text>
</comment>
<dbReference type="Gene3D" id="1.20.1250.20">
    <property type="entry name" value="MFS general substrate transporter like domains"/>
    <property type="match status" value="1"/>
</dbReference>
<evidence type="ECO:0000313" key="23">
    <source>
        <dbReference type="Proteomes" id="UP001209540"/>
    </source>
</evidence>
<feature type="region of interest" description="Disordered" evidence="18">
    <location>
        <begin position="1"/>
        <end position="156"/>
    </location>
</feature>
<feature type="transmembrane region" description="Helical" evidence="19">
    <location>
        <begin position="768"/>
        <end position="786"/>
    </location>
</feature>
<evidence type="ECO:0000256" key="16">
    <source>
        <dbReference type="ARBA" id="ARBA00061395"/>
    </source>
</evidence>
<feature type="transmembrane region" description="Helical" evidence="19">
    <location>
        <begin position="2278"/>
        <end position="2296"/>
    </location>
</feature>
<feature type="transmembrane region" description="Helical" evidence="19">
    <location>
        <begin position="1691"/>
        <end position="1709"/>
    </location>
</feature>
<feature type="compositionally biased region" description="Polar residues" evidence="18">
    <location>
        <begin position="42"/>
        <end position="58"/>
    </location>
</feature>
<evidence type="ECO:0000256" key="3">
    <source>
        <dbReference type="ARBA" id="ARBA00022448"/>
    </source>
</evidence>
<feature type="transmembrane region" description="Helical" evidence="19">
    <location>
        <begin position="1335"/>
        <end position="1354"/>
    </location>
</feature>
<dbReference type="PRINTS" id="PR00171">
    <property type="entry name" value="SUGRTRNSPORT"/>
</dbReference>
<dbReference type="Gene3D" id="1.10.287.70">
    <property type="match status" value="4"/>
</dbReference>
<feature type="compositionally biased region" description="Polar residues" evidence="18">
    <location>
        <begin position="198"/>
        <end position="207"/>
    </location>
</feature>
<dbReference type="NCBIfam" id="TIGR00879">
    <property type="entry name" value="SP"/>
    <property type="match status" value="1"/>
</dbReference>
<evidence type="ECO:0000256" key="4">
    <source>
        <dbReference type="ARBA" id="ARBA00022475"/>
    </source>
</evidence>
<evidence type="ECO:0000256" key="17">
    <source>
        <dbReference type="ARBA" id="ARBA00067459"/>
    </source>
</evidence>
<feature type="transmembrane region" description="Helical" evidence="19">
    <location>
        <begin position="2430"/>
        <end position="2449"/>
    </location>
</feature>
<keyword evidence="5" id="KW-0597">Phosphoprotein</keyword>
<dbReference type="Proteomes" id="UP001209540">
    <property type="component" value="Unassembled WGS sequence"/>
</dbReference>
<feature type="transmembrane region" description="Helical" evidence="19">
    <location>
        <begin position="1549"/>
        <end position="1570"/>
    </location>
</feature>
<feature type="transmembrane region" description="Helical" evidence="19">
    <location>
        <begin position="605"/>
        <end position="626"/>
    </location>
</feature>
<accession>A0AAD5PCM3</accession>
<evidence type="ECO:0000256" key="18">
    <source>
        <dbReference type="SAM" id="MobiDB-lite"/>
    </source>
</evidence>
<feature type="compositionally biased region" description="Basic and acidic residues" evidence="18">
    <location>
        <begin position="117"/>
        <end position="131"/>
    </location>
</feature>
<comment type="subcellular location">
    <subcellularLocation>
        <location evidence="1">Cell membrane</location>
        <topology evidence="1">Multi-pass membrane protein</topology>
    </subcellularLocation>
</comment>
<evidence type="ECO:0000256" key="14">
    <source>
        <dbReference type="ARBA" id="ARBA00023180"/>
    </source>
</evidence>
<feature type="transmembrane region" description="Helical" evidence="19">
    <location>
        <begin position="2669"/>
        <end position="2689"/>
    </location>
</feature>
<keyword evidence="12" id="KW-0406">Ion transport</keyword>
<dbReference type="PROSITE" id="PS00018">
    <property type="entry name" value="EF_HAND_1"/>
    <property type="match status" value="1"/>
</dbReference>
<dbReference type="Pfam" id="PF00083">
    <property type="entry name" value="Sugar_tr"/>
    <property type="match status" value="1"/>
</dbReference>
<dbReference type="PANTHER" id="PTHR45628:SF7">
    <property type="entry name" value="VOLTAGE-DEPENDENT CALCIUM CHANNEL TYPE A SUBUNIT ALPHA-1"/>
    <property type="match status" value="1"/>
</dbReference>
<feature type="region of interest" description="Disordered" evidence="18">
    <location>
        <begin position="394"/>
        <end position="454"/>
    </location>
</feature>
<feature type="transmembrane region" description="Helical" evidence="19">
    <location>
        <begin position="2778"/>
        <end position="2798"/>
    </location>
</feature>
<dbReference type="GO" id="GO:0005891">
    <property type="term" value="C:voltage-gated calcium channel complex"/>
    <property type="evidence" value="ECO:0007669"/>
    <property type="project" value="TreeGrafter"/>
</dbReference>